<organism evidence="3 4">
    <name type="scientific">Oldenlandia corymbosa var. corymbosa</name>
    <dbReference type="NCBI Taxonomy" id="529605"/>
    <lineage>
        <taxon>Eukaryota</taxon>
        <taxon>Viridiplantae</taxon>
        <taxon>Streptophyta</taxon>
        <taxon>Embryophyta</taxon>
        <taxon>Tracheophyta</taxon>
        <taxon>Spermatophyta</taxon>
        <taxon>Magnoliopsida</taxon>
        <taxon>eudicotyledons</taxon>
        <taxon>Gunneridae</taxon>
        <taxon>Pentapetalae</taxon>
        <taxon>asterids</taxon>
        <taxon>lamiids</taxon>
        <taxon>Gentianales</taxon>
        <taxon>Rubiaceae</taxon>
        <taxon>Rubioideae</taxon>
        <taxon>Spermacoceae</taxon>
        <taxon>Hedyotis-Oldenlandia complex</taxon>
        <taxon>Oldenlandia</taxon>
    </lineage>
</organism>
<dbReference type="Pfam" id="PF10536">
    <property type="entry name" value="PMD"/>
    <property type="match status" value="1"/>
</dbReference>
<sequence length="236" mass="26558">MTSLCYLIHIEDLESAVLEFLYNGMCNARQFGHNDMSGWAVLVQVWAWERIPRIQPIRNVVPPNPIMDPEAPLAHRAIHKGNKGTWKSGKGWKAFHDDVNPHWDNRISNMADTLNDIYHIVDKYCTKYPTRDHALNAMIEEVLNSSLTALTIGPDALNTVSSQRLVESQPTLSQQPQPSPKKAPKKNIGGGRKKHMPRPLQTDYGQSSADRRIVPFCDPTIVDEKGHVVSFCAILC</sequence>
<dbReference type="InterPro" id="IPR019557">
    <property type="entry name" value="AminoTfrase-like_pln_mobile"/>
</dbReference>
<dbReference type="AlphaFoldDB" id="A0AAV1CGI9"/>
<feature type="region of interest" description="Disordered" evidence="1">
    <location>
        <begin position="164"/>
        <end position="207"/>
    </location>
</feature>
<gene>
    <name evidence="3" type="ORF">OLC1_LOCUS5044</name>
</gene>
<dbReference type="EMBL" id="OX459119">
    <property type="protein sequence ID" value="CAI9093699.1"/>
    <property type="molecule type" value="Genomic_DNA"/>
</dbReference>
<feature type="domain" description="Aminotransferase-like plant mobile" evidence="2">
    <location>
        <begin position="14"/>
        <end position="77"/>
    </location>
</feature>
<protein>
    <submittedName>
        <fullName evidence="3">OLC1v1029258C1</fullName>
    </submittedName>
</protein>
<dbReference type="Proteomes" id="UP001161247">
    <property type="component" value="Chromosome 2"/>
</dbReference>
<reference evidence="3" key="1">
    <citation type="submission" date="2023-03" db="EMBL/GenBank/DDBJ databases">
        <authorList>
            <person name="Julca I."/>
        </authorList>
    </citation>
    <scope>NUCLEOTIDE SEQUENCE</scope>
</reference>
<evidence type="ECO:0000256" key="1">
    <source>
        <dbReference type="SAM" id="MobiDB-lite"/>
    </source>
</evidence>
<proteinExistence type="predicted"/>
<evidence type="ECO:0000259" key="2">
    <source>
        <dbReference type="Pfam" id="PF10536"/>
    </source>
</evidence>
<accession>A0AAV1CGI9</accession>
<name>A0AAV1CGI9_OLDCO</name>
<keyword evidence="4" id="KW-1185">Reference proteome</keyword>
<evidence type="ECO:0000313" key="4">
    <source>
        <dbReference type="Proteomes" id="UP001161247"/>
    </source>
</evidence>
<evidence type="ECO:0000313" key="3">
    <source>
        <dbReference type="EMBL" id="CAI9093699.1"/>
    </source>
</evidence>